<gene>
    <name evidence="2" type="ORF">GCU60_12685</name>
</gene>
<name>A0A6L9W456_9ACTN</name>
<reference evidence="2 3" key="1">
    <citation type="submission" date="2019-12" db="EMBL/GenBank/DDBJ databases">
        <title>the WGS of Blastococcus saxobsidens 67B17.</title>
        <authorList>
            <person name="Jiang Z."/>
        </authorList>
    </citation>
    <scope>NUCLEOTIDE SEQUENCE [LARGE SCALE GENOMIC DNA]</scope>
    <source>
        <strain evidence="2 3">67B17</strain>
    </source>
</reference>
<dbReference type="EMBL" id="JAAGWG010000017">
    <property type="protein sequence ID" value="NEK86602.1"/>
    <property type="molecule type" value="Genomic_DNA"/>
</dbReference>
<feature type="transmembrane region" description="Helical" evidence="1">
    <location>
        <begin position="132"/>
        <end position="152"/>
    </location>
</feature>
<evidence type="ECO:0000256" key="1">
    <source>
        <dbReference type="SAM" id="Phobius"/>
    </source>
</evidence>
<evidence type="ECO:0000313" key="2">
    <source>
        <dbReference type="EMBL" id="NEK86602.1"/>
    </source>
</evidence>
<comment type="caution">
    <text evidence="2">The sequence shown here is derived from an EMBL/GenBank/DDBJ whole genome shotgun (WGS) entry which is preliminary data.</text>
</comment>
<feature type="transmembrane region" description="Helical" evidence="1">
    <location>
        <begin position="32"/>
        <end position="55"/>
    </location>
</feature>
<feature type="transmembrane region" description="Helical" evidence="1">
    <location>
        <begin position="106"/>
        <end position="126"/>
    </location>
</feature>
<sequence length="167" mass="18607">MSISPDQTYLARTFDDGRYAWARRRPVRRRAVAAQIALFLALVVATLICAATTGWSTWFFLVWTAGMLGFIPLHSLLNLSIRGVFDRSSRSMDEHQQELRERSYVAVAWPAWGLNFTAFAGAVTLVALTDEIGLGLCLGFLLWMAAGLLAYWHLAWTAPDEPADADL</sequence>
<evidence type="ECO:0000313" key="3">
    <source>
        <dbReference type="Proteomes" id="UP000479241"/>
    </source>
</evidence>
<feature type="transmembrane region" description="Helical" evidence="1">
    <location>
        <begin position="61"/>
        <end position="85"/>
    </location>
</feature>
<accession>A0A6L9W456</accession>
<keyword evidence="1" id="KW-1133">Transmembrane helix</keyword>
<keyword evidence="1" id="KW-0812">Transmembrane</keyword>
<dbReference type="Proteomes" id="UP000479241">
    <property type="component" value="Unassembled WGS sequence"/>
</dbReference>
<dbReference type="RefSeq" id="WP_163205747.1">
    <property type="nucleotide sequence ID" value="NZ_JAAGWG010000017.1"/>
</dbReference>
<protein>
    <submittedName>
        <fullName evidence="2">Uncharacterized protein</fullName>
    </submittedName>
</protein>
<dbReference type="AlphaFoldDB" id="A0A6L9W456"/>
<organism evidence="2 3">
    <name type="scientific">Blastococcus saxobsidens</name>
    <dbReference type="NCBI Taxonomy" id="138336"/>
    <lineage>
        <taxon>Bacteria</taxon>
        <taxon>Bacillati</taxon>
        <taxon>Actinomycetota</taxon>
        <taxon>Actinomycetes</taxon>
        <taxon>Geodermatophilales</taxon>
        <taxon>Geodermatophilaceae</taxon>
        <taxon>Blastococcus</taxon>
    </lineage>
</organism>
<keyword evidence="1" id="KW-0472">Membrane</keyword>
<proteinExistence type="predicted"/>